<accession>A0A5B7H519</accession>
<evidence type="ECO:0000313" key="1">
    <source>
        <dbReference type="EMBL" id="MPC63954.1"/>
    </source>
</evidence>
<reference evidence="1 2" key="1">
    <citation type="submission" date="2019-05" db="EMBL/GenBank/DDBJ databases">
        <title>Another draft genome of Portunus trituberculatus and its Hox gene families provides insights of decapod evolution.</title>
        <authorList>
            <person name="Jeong J.-H."/>
            <person name="Song I."/>
            <person name="Kim S."/>
            <person name="Choi T."/>
            <person name="Kim D."/>
            <person name="Ryu S."/>
            <person name="Kim W."/>
        </authorList>
    </citation>
    <scope>NUCLEOTIDE SEQUENCE [LARGE SCALE GENOMIC DNA]</scope>
    <source>
        <tissue evidence="1">Muscle</tissue>
    </source>
</reference>
<organism evidence="1 2">
    <name type="scientific">Portunus trituberculatus</name>
    <name type="common">Swimming crab</name>
    <name type="synonym">Neptunus trituberculatus</name>
    <dbReference type="NCBI Taxonomy" id="210409"/>
    <lineage>
        <taxon>Eukaryota</taxon>
        <taxon>Metazoa</taxon>
        <taxon>Ecdysozoa</taxon>
        <taxon>Arthropoda</taxon>
        <taxon>Crustacea</taxon>
        <taxon>Multicrustacea</taxon>
        <taxon>Malacostraca</taxon>
        <taxon>Eumalacostraca</taxon>
        <taxon>Eucarida</taxon>
        <taxon>Decapoda</taxon>
        <taxon>Pleocyemata</taxon>
        <taxon>Brachyura</taxon>
        <taxon>Eubrachyura</taxon>
        <taxon>Portunoidea</taxon>
        <taxon>Portunidae</taxon>
        <taxon>Portuninae</taxon>
        <taxon>Portunus</taxon>
    </lineage>
</organism>
<evidence type="ECO:0000313" key="2">
    <source>
        <dbReference type="Proteomes" id="UP000324222"/>
    </source>
</evidence>
<sequence>MTPRKNDARPEYFTYSDLAHILTNTKNIKRFQTPIILKIFQKNYK</sequence>
<proteinExistence type="predicted"/>
<dbReference type="AlphaFoldDB" id="A0A5B7H519"/>
<comment type="caution">
    <text evidence="1">The sequence shown here is derived from an EMBL/GenBank/DDBJ whole genome shotgun (WGS) entry which is preliminary data.</text>
</comment>
<protein>
    <submittedName>
        <fullName evidence="1">Uncharacterized protein</fullName>
    </submittedName>
</protein>
<keyword evidence="2" id="KW-1185">Reference proteome</keyword>
<dbReference type="EMBL" id="VSRR010021459">
    <property type="protein sequence ID" value="MPC63954.1"/>
    <property type="molecule type" value="Genomic_DNA"/>
</dbReference>
<gene>
    <name evidence="1" type="ORF">E2C01_058062</name>
</gene>
<name>A0A5B7H519_PORTR</name>
<dbReference type="Proteomes" id="UP000324222">
    <property type="component" value="Unassembled WGS sequence"/>
</dbReference>